<name>A0ACD1BH33_9CLOT</name>
<geneLocation type="plasmid" evidence="1 2">
    <name>p3</name>
</geneLocation>
<proteinExistence type="predicted"/>
<keyword evidence="1" id="KW-0614">Plasmid</keyword>
<keyword evidence="2" id="KW-1185">Reference proteome</keyword>
<dbReference type="Proteomes" id="UP000594603">
    <property type="component" value="Plasmid p3"/>
</dbReference>
<evidence type="ECO:0000313" key="2">
    <source>
        <dbReference type="Proteomes" id="UP000594603"/>
    </source>
</evidence>
<organism evidence="1 2">
    <name type="scientific">Candidatus Sarcina troglodytae</name>
    <dbReference type="NCBI Taxonomy" id="2726954"/>
    <lineage>
        <taxon>Bacteria</taxon>
        <taxon>Bacillati</taxon>
        <taxon>Bacillota</taxon>
        <taxon>Clostridia</taxon>
        <taxon>Eubacteriales</taxon>
        <taxon>Clostridiaceae</taxon>
        <taxon>Sarcina</taxon>
    </lineage>
</organism>
<dbReference type="EMBL" id="CP051757">
    <property type="protein sequence ID" value="QPJ86704.1"/>
    <property type="molecule type" value="Genomic_DNA"/>
</dbReference>
<reference evidence="1" key="1">
    <citation type="submission" date="2020-04" db="EMBL/GenBank/DDBJ databases">
        <title>A novel bacterium ('Candidatus Sarcina troglodytae' sp. nov.) linked to a protracted, uniformly lethal epizootic among sanctuary western chimpanzees (Pan troglodytes verus) in Sierra Leone.</title>
        <authorList>
            <person name="Owens L.A."/>
            <person name="Colitti B."/>
            <person name="Hirji I."/>
            <person name="Pizaro A."/>
            <person name="Jaffe J.E."/>
            <person name="Moittie S."/>
            <person name="Bishop-Lilly K.A."/>
            <person name="Estrella L.A."/>
            <person name="Voegtly L.J."/>
            <person name="Kuhn J.H."/>
            <person name="Suen G."/>
            <person name="Deblois C.L."/>
            <person name="Dunn C."/>
            <person name="Juan-Salles C."/>
            <person name="Goldberg T.L."/>
        </authorList>
    </citation>
    <scope>NUCLEOTIDE SEQUENCE</scope>
    <source>
        <strain evidence="1">JB2</strain>
    </source>
</reference>
<gene>
    <name evidence="1" type="ORF">HH195_12080</name>
</gene>
<accession>A0ACD1BH33</accession>
<sequence length="149" mass="17416">MTIISISLYNYNTDFINKINIQEQNYNNSSLLYYGYKLINKKINFHAHGYINGIPYINIENAELYNISNVIQVDNFNGLKFIVNSYKGYAKIYYQDNKKSKVISIFKNKTNLNIIGIIFNKWYVISFGQNKYIAKEGFISIKNVKISYG</sequence>
<evidence type="ECO:0000313" key="1">
    <source>
        <dbReference type="EMBL" id="QPJ86704.1"/>
    </source>
</evidence>
<protein>
    <submittedName>
        <fullName evidence="1">Uncharacterized protein</fullName>
    </submittedName>
</protein>